<keyword evidence="3" id="KW-1185">Reference proteome</keyword>
<dbReference type="GeneID" id="28829525"/>
<dbReference type="AlphaFoldDB" id="A0A194XBS4"/>
<feature type="chain" id="PRO_5008268046" evidence="1">
    <location>
        <begin position="19"/>
        <end position="315"/>
    </location>
</feature>
<dbReference type="RefSeq" id="XP_018071970.1">
    <property type="nucleotide sequence ID" value="XM_018219799.1"/>
</dbReference>
<organism evidence="2 3">
    <name type="scientific">Mollisia scopiformis</name>
    <name type="common">Conifer needle endophyte fungus</name>
    <name type="synonym">Phialocephala scopiformis</name>
    <dbReference type="NCBI Taxonomy" id="149040"/>
    <lineage>
        <taxon>Eukaryota</taxon>
        <taxon>Fungi</taxon>
        <taxon>Dikarya</taxon>
        <taxon>Ascomycota</taxon>
        <taxon>Pezizomycotina</taxon>
        <taxon>Leotiomycetes</taxon>
        <taxon>Helotiales</taxon>
        <taxon>Mollisiaceae</taxon>
        <taxon>Mollisia</taxon>
    </lineage>
</organism>
<keyword evidence="1" id="KW-0732">Signal</keyword>
<evidence type="ECO:0000313" key="3">
    <source>
        <dbReference type="Proteomes" id="UP000070700"/>
    </source>
</evidence>
<evidence type="ECO:0000313" key="2">
    <source>
        <dbReference type="EMBL" id="KUJ17615.1"/>
    </source>
</evidence>
<dbReference type="InParanoid" id="A0A194XBS4"/>
<dbReference type="Proteomes" id="UP000070700">
    <property type="component" value="Unassembled WGS sequence"/>
</dbReference>
<dbReference type="KEGG" id="psco:LY89DRAFT_733454"/>
<evidence type="ECO:0000256" key="1">
    <source>
        <dbReference type="SAM" id="SignalP"/>
    </source>
</evidence>
<protein>
    <submittedName>
        <fullName evidence="2">Uncharacterized protein</fullName>
    </submittedName>
</protein>
<feature type="signal peptide" evidence="1">
    <location>
        <begin position="1"/>
        <end position="18"/>
    </location>
</feature>
<reference evidence="2 3" key="1">
    <citation type="submission" date="2015-10" db="EMBL/GenBank/DDBJ databases">
        <title>Full genome of DAOMC 229536 Phialocephala scopiformis, a fungal endophyte of spruce producing the potent anti-insectan compound rugulosin.</title>
        <authorList>
            <consortium name="DOE Joint Genome Institute"/>
            <person name="Walker A.K."/>
            <person name="Frasz S.L."/>
            <person name="Seifert K.A."/>
            <person name="Miller J.D."/>
            <person name="Mondo S.J."/>
            <person name="Labutti K."/>
            <person name="Lipzen A."/>
            <person name="Dockter R."/>
            <person name="Kennedy M."/>
            <person name="Grigoriev I.V."/>
            <person name="Spatafora J.W."/>
        </authorList>
    </citation>
    <scope>NUCLEOTIDE SEQUENCE [LARGE SCALE GENOMIC DNA]</scope>
    <source>
        <strain evidence="2 3">CBS 120377</strain>
    </source>
</reference>
<dbReference type="OrthoDB" id="1896086at2759"/>
<name>A0A194XBS4_MOLSC</name>
<gene>
    <name evidence="2" type="ORF">LY89DRAFT_733454</name>
</gene>
<accession>A0A194XBS4</accession>
<sequence>MKSSSLAAIFATFAIGMASPVAEFVKFLKRNPCDGINATPVLYHEYLGDVCPPINIISSNGDCSGLDPSGNDCASFCQVRTNFVYDTEVPFDNTYCHGPFTCGITETKSVTLTYSTNIGIQDLKALSVGVTGGFSYGTITATARTYSINLPPGSCGYFTFVPVRKDTCGTMTTAPVEWMDMGGIVPVPYCGVSTDIGNYCASEARKNSDGTVDGETIFVKTDCNTREPLPADEQDPVYQNPGVPMDRGVLTTMILSWPEQGPNQSGPDMSSSACVKCTNDLGASSCAAADNQCLINQCTSDSNCQTCGINCTTVS</sequence>
<dbReference type="EMBL" id="KQ947414">
    <property type="protein sequence ID" value="KUJ17615.1"/>
    <property type="molecule type" value="Genomic_DNA"/>
</dbReference>
<proteinExistence type="predicted"/>